<keyword evidence="2" id="KW-0472">Membrane</keyword>
<keyword evidence="4" id="KW-1185">Reference proteome</keyword>
<accession>A0A0G4FLY6</accession>
<name>A0A0G4FLY6_VITBC</name>
<dbReference type="EMBL" id="CDMY01000458">
    <property type="protein sequence ID" value="CEM14801.1"/>
    <property type="molecule type" value="Genomic_DNA"/>
</dbReference>
<keyword evidence="2" id="KW-0812">Transmembrane</keyword>
<feature type="region of interest" description="Disordered" evidence="1">
    <location>
        <begin position="1"/>
        <end position="60"/>
    </location>
</feature>
<feature type="compositionally biased region" description="Low complexity" evidence="1">
    <location>
        <begin position="19"/>
        <end position="36"/>
    </location>
</feature>
<gene>
    <name evidence="3" type="ORF">Vbra_394</name>
</gene>
<evidence type="ECO:0000313" key="4">
    <source>
        <dbReference type="Proteomes" id="UP000041254"/>
    </source>
</evidence>
<feature type="transmembrane region" description="Helical" evidence="2">
    <location>
        <begin position="161"/>
        <end position="188"/>
    </location>
</feature>
<evidence type="ECO:0000313" key="3">
    <source>
        <dbReference type="EMBL" id="CEM14801.1"/>
    </source>
</evidence>
<dbReference type="VEuPathDB" id="CryptoDB:Vbra_394"/>
<sequence>MTDRPTEPSDAGTEGLARQQTATTAEQPPAVAPPAAVGGGEGEGKGEGEGGQTQQLPVNTPVFFQNPDGSYLEGVPPGYKERTPPRSPRLPDVNGWFDELDAPTLGEEFLFIYTRHEKLFLSLLLMELLIEVTFNAMYVYYRNYTVREVAIIYHGVLSLQTLWTIFWVMFAIESAYEVAFYATGFWAVISDRPSAYQWFSQIALFGILGQVVLAYMNKFNLLIFFFRLMAYIYAKFLRNLRQSLALLGPAQPNGNGANQLQFDL</sequence>
<dbReference type="OMA" id="CVQMVVE"/>
<dbReference type="AlphaFoldDB" id="A0A0G4FLY6"/>
<protein>
    <submittedName>
        <fullName evidence="3">Uncharacterized protein</fullName>
    </submittedName>
</protein>
<dbReference type="InParanoid" id="A0A0G4FLY6"/>
<evidence type="ECO:0000256" key="2">
    <source>
        <dbReference type="SAM" id="Phobius"/>
    </source>
</evidence>
<organism evidence="3 4">
    <name type="scientific">Vitrella brassicaformis (strain CCMP3155)</name>
    <dbReference type="NCBI Taxonomy" id="1169540"/>
    <lineage>
        <taxon>Eukaryota</taxon>
        <taxon>Sar</taxon>
        <taxon>Alveolata</taxon>
        <taxon>Colpodellida</taxon>
        <taxon>Vitrellaceae</taxon>
        <taxon>Vitrella</taxon>
    </lineage>
</organism>
<evidence type="ECO:0000256" key="1">
    <source>
        <dbReference type="SAM" id="MobiDB-lite"/>
    </source>
</evidence>
<proteinExistence type="predicted"/>
<dbReference type="OrthoDB" id="426355at2759"/>
<feature type="transmembrane region" description="Helical" evidence="2">
    <location>
        <begin position="119"/>
        <end position="141"/>
    </location>
</feature>
<reference evidence="3 4" key="1">
    <citation type="submission" date="2014-11" db="EMBL/GenBank/DDBJ databases">
        <authorList>
            <person name="Zhu J."/>
            <person name="Qi W."/>
            <person name="Song R."/>
        </authorList>
    </citation>
    <scope>NUCLEOTIDE SEQUENCE [LARGE SCALE GENOMIC DNA]</scope>
</reference>
<keyword evidence="2" id="KW-1133">Transmembrane helix</keyword>
<dbReference type="Proteomes" id="UP000041254">
    <property type="component" value="Unassembled WGS sequence"/>
</dbReference>